<evidence type="ECO:0000256" key="1">
    <source>
        <dbReference type="ARBA" id="ARBA00013247"/>
    </source>
</evidence>
<dbReference type="GO" id="GO:0004749">
    <property type="term" value="F:ribose phosphate diphosphokinase activity"/>
    <property type="evidence" value="ECO:0007669"/>
    <property type="project" value="UniProtKB-EC"/>
</dbReference>
<evidence type="ECO:0000256" key="4">
    <source>
        <dbReference type="ARBA" id="ARBA00022727"/>
    </source>
</evidence>
<dbReference type="GO" id="GO:0006015">
    <property type="term" value="P:5-phosphoribose 1-diphosphate biosynthetic process"/>
    <property type="evidence" value="ECO:0007669"/>
    <property type="project" value="TreeGrafter"/>
</dbReference>
<dbReference type="STRING" id="1748243.Tel_12855"/>
<dbReference type="SUPFAM" id="SSF53271">
    <property type="entry name" value="PRTase-like"/>
    <property type="match status" value="2"/>
</dbReference>
<dbReference type="Pfam" id="PF13793">
    <property type="entry name" value="Pribosyltran_N"/>
    <property type="match status" value="1"/>
</dbReference>
<evidence type="ECO:0000256" key="7">
    <source>
        <dbReference type="ARBA" id="ARBA00022840"/>
    </source>
</evidence>
<protein>
    <recommendedName>
        <fullName evidence="1">ribose-phosphate diphosphokinase</fullName>
        <ecNumber evidence="1">2.7.6.1</ecNumber>
    </recommendedName>
</protein>
<evidence type="ECO:0000256" key="5">
    <source>
        <dbReference type="ARBA" id="ARBA00022741"/>
    </source>
</evidence>
<accession>A0A0S2TFR1</accession>
<sequence>MNTEHPLLFALSESRAFGDRVAATLGLSLGEHKEREFEDGEHKIRSLENVRNRDVYVIQSLYSDPERSVNDKLCRLLFFLGALQDASAARVSAVLPYLCYARKDRKTKPRDPVTTRYLAQLLESMGTHRVVALEVHNPAAFQNALRCRSDHLEARRLWVDHFAPRLAERSVVVVSPDVGGAKRAEAFRQMLSRRLAREADMAFLEKYRSAGEISGQAVVGDIHDKVAIIVDDLISSGSTLVRAARACRAAGAREVHAAASHGLFVGDADQTLTEPALDQLVITNTIPPFRLTAKAIQDKLTVLDAAPLFAEAIRRIHNGASLVELVEDNA</sequence>
<dbReference type="InterPro" id="IPR005946">
    <property type="entry name" value="Rib-P_diPkinase"/>
</dbReference>
<dbReference type="EMBL" id="CP013099">
    <property type="protein sequence ID" value="ALP53954.1"/>
    <property type="molecule type" value="Genomic_DNA"/>
</dbReference>
<dbReference type="Pfam" id="PF14572">
    <property type="entry name" value="Pribosyl_synth"/>
    <property type="match status" value="1"/>
</dbReference>
<comment type="catalytic activity">
    <reaction evidence="9">
        <text>D-ribose 5-phosphate + ATP = 5-phospho-alpha-D-ribose 1-diphosphate + AMP + H(+)</text>
        <dbReference type="Rhea" id="RHEA:15609"/>
        <dbReference type="ChEBI" id="CHEBI:15378"/>
        <dbReference type="ChEBI" id="CHEBI:30616"/>
        <dbReference type="ChEBI" id="CHEBI:58017"/>
        <dbReference type="ChEBI" id="CHEBI:78346"/>
        <dbReference type="ChEBI" id="CHEBI:456215"/>
        <dbReference type="EC" id="2.7.6.1"/>
    </reaction>
</comment>
<dbReference type="InterPro" id="IPR000836">
    <property type="entry name" value="PRTase_dom"/>
</dbReference>
<keyword evidence="3" id="KW-0479">Metal-binding</keyword>
<evidence type="ECO:0000259" key="10">
    <source>
        <dbReference type="Pfam" id="PF13793"/>
    </source>
</evidence>
<evidence type="ECO:0000256" key="9">
    <source>
        <dbReference type="ARBA" id="ARBA00049535"/>
    </source>
</evidence>
<dbReference type="GO" id="GO:0002189">
    <property type="term" value="C:ribose phosphate diphosphokinase complex"/>
    <property type="evidence" value="ECO:0007669"/>
    <property type="project" value="TreeGrafter"/>
</dbReference>
<dbReference type="GO" id="GO:0005524">
    <property type="term" value="F:ATP binding"/>
    <property type="evidence" value="ECO:0007669"/>
    <property type="project" value="UniProtKB-KW"/>
</dbReference>
<dbReference type="GO" id="GO:0000287">
    <property type="term" value="F:magnesium ion binding"/>
    <property type="evidence" value="ECO:0007669"/>
    <property type="project" value="InterPro"/>
</dbReference>
<dbReference type="InterPro" id="IPR029099">
    <property type="entry name" value="Pribosyltran_N"/>
</dbReference>
<dbReference type="GO" id="GO:0016301">
    <property type="term" value="F:kinase activity"/>
    <property type="evidence" value="ECO:0007669"/>
    <property type="project" value="UniProtKB-KW"/>
</dbReference>
<evidence type="ECO:0000256" key="6">
    <source>
        <dbReference type="ARBA" id="ARBA00022777"/>
    </source>
</evidence>
<keyword evidence="6" id="KW-0418">Kinase</keyword>
<dbReference type="CDD" id="cd06223">
    <property type="entry name" value="PRTases_typeI"/>
    <property type="match status" value="1"/>
</dbReference>
<name>A0A0S2TFR1_9GAMM</name>
<evidence type="ECO:0000256" key="3">
    <source>
        <dbReference type="ARBA" id="ARBA00022723"/>
    </source>
</evidence>
<evidence type="ECO:0000313" key="12">
    <source>
        <dbReference type="Proteomes" id="UP000055136"/>
    </source>
</evidence>
<dbReference type="FunFam" id="3.40.50.2020:FF:000007">
    <property type="entry name" value="Ribose-phosphate pyrophosphokinase"/>
    <property type="match status" value="1"/>
</dbReference>
<keyword evidence="12" id="KW-1185">Reference proteome</keyword>
<keyword evidence="2" id="KW-0808">Transferase</keyword>
<organism evidence="11 12">
    <name type="scientific">Candidatus Tenderia electrophaga</name>
    <dbReference type="NCBI Taxonomy" id="1748243"/>
    <lineage>
        <taxon>Bacteria</taxon>
        <taxon>Pseudomonadati</taxon>
        <taxon>Pseudomonadota</taxon>
        <taxon>Gammaproteobacteria</taxon>
        <taxon>Candidatus Tenderiales</taxon>
        <taxon>Candidatus Tenderiaceae</taxon>
        <taxon>Candidatus Tenderia</taxon>
    </lineage>
</organism>
<feature type="domain" description="Ribose-phosphate pyrophosphokinase N-terminal" evidence="10">
    <location>
        <begin position="8"/>
        <end position="126"/>
    </location>
</feature>
<reference evidence="11" key="1">
    <citation type="submission" date="2015-10" db="EMBL/GenBank/DDBJ databases">
        <title>Description of Candidatus Tenderia electrophaga gen. nov, sp. nov., an Uncultivated Electroautotroph from a Biocathode Enrichment.</title>
        <authorList>
            <person name="Eddie B.J."/>
            <person name="Malanoski A.P."/>
            <person name="Wang Z."/>
            <person name="Hall R.J."/>
            <person name="Oh S.D."/>
            <person name="Heiner C."/>
            <person name="Lin B."/>
            <person name="Strycharz-Glaven S.M."/>
        </authorList>
    </citation>
    <scope>NUCLEOTIDE SEQUENCE [LARGE SCALE GENOMIC DNA]</scope>
    <source>
        <strain evidence="11">NRL1</strain>
    </source>
</reference>
<dbReference type="SMART" id="SM01400">
    <property type="entry name" value="Pribosyltran_N"/>
    <property type="match status" value="1"/>
</dbReference>
<dbReference type="Proteomes" id="UP000055136">
    <property type="component" value="Chromosome"/>
</dbReference>
<dbReference type="NCBIfam" id="TIGR01251">
    <property type="entry name" value="ribP_PPkin"/>
    <property type="match status" value="1"/>
</dbReference>
<evidence type="ECO:0000256" key="8">
    <source>
        <dbReference type="ARBA" id="ARBA00022842"/>
    </source>
</evidence>
<gene>
    <name evidence="11" type="ORF">Tel_12855</name>
</gene>
<dbReference type="EC" id="2.7.6.1" evidence="1"/>
<proteinExistence type="predicted"/>
<dbReference type="PANTHER" id="PTHR10210">
    <property type="entry name" value="RIBOSE-PHOSPHATE DIPHOSPHOKINASE FAMILY MEMBER"/>
    <property type="match status" value="1"/>
</dbReference>
<evidence type="ECO:0000313" key="11">
    <source>
        <dbReference type="EMBL" id="ALP53954.1"/>
    </source>
</evidence>
<evidence type="ECO:0000256" key="2">
    <source>
        <dbReference type="ARBA" id="ARBA00022679"/>
    </source>
</evidence>
<dbReference type="GO" id="GO:0006164">
    <property type="term" value="P:purine nucleotide biosynthetic process"/>
    <property type="evidence" value="ECO:0007669"/>
    <property type="project" value="TreeGrafter"/>
</dbReference>
<keyword evidence="5" id="KW-0547">Nucleotide-binding</keyword>
<keyword evidence="7" id="KW-0067">ATP-binding</keyword>
<dbReference type="GO" id="GO:0005737">
    <property type="term" value="C:cytoplasm"/>
    <property type="evidence" value="ECO:0007669"/>
    <property type="project" value="TreeGrafter"/>
</dbReference>
<dbReference type="KEGG" id="tee:Tel_12855"/>
<dbReference type="InterPro" id="IPR029057">
    <property type="entry name" value="PRTase-like"/>
</dbReference>
<dbReference type="PANTHER" id="PTHR10210:SF32">
    <property type="entry name" value="RIBOSE-PHOSPHATE PYROPHOSPHOKINASE 2"/>
    <property type="match status" value="1"/>
</dbReference>
<dbReference type="AlphaFoldDB" id="A0A0S2TFR1"/>
<keyword evidence="8" id="KW-0460">Magnesium</keyword>
<dbReference type="Gene3D" id="3.40.50.2020">
    <property type="match status" value="2"/>
</dbReference>
<keyword evidence="4" id="KW-0545">Nucleotide biosynthesis</keyword>